<protein>
    <submittedName>
        <fullName evidence="3">Uncharacterized protein LOC104758806</fullName>
    </submittedName>
</protein>
<dbReference type="Proteomes" id="UP000694864">
    <property type="component" value="Chromosome 17"/>
</dbReference>
<organism evidence="2 3">
    <name type="scientific">Camelina sativa</name>
    <name type="common">False flax</name>
    <name type="synonym">Myagrum sativum</name>
    <dbReference type="NCBI Taxonomy" id="90675"/>
    <lineage>
        <taxon>Eukaryota</taxon>
        <taxon>Viridiplantae</taxon>
        <taxon>Streptophyta</taxon>
        <taxon>Embryophyta</taxon>
        <taxon>Tracheophyta</taxon>
        <taxon>Spermatophyta</taxon>
        <taxon>Magnoliopsida</taxon>
        <taxon>eudicotyledons</taxon>
        <taxon>Gunneridae</taxon>
        <taxon>Pentapetalae</taxon>
        <taxon>rosids</taxon>
        <taxon>malvids</taxon>
        <taxon>Brassicales</taxon>
        <taxon>Brassicaceae</taxon>
        <taxon>Camelineae</taxon>
        <taxon>Camelina</taxon>
    </lineage>
</organism>
<dbReference type="SUPFAM" id="SSF141562">
    <property type="entry name" value="At5g01610-like"/>
    <property type="match status" value="1"/>
</dbReference>
<keyword evidence="2" id="KW-1185">Reference proteome</keyword>
<dbReference type="RefSeq" id="XP_010480056.1">
    <property type="nucleotide sequence ID" value="XM_010481754.1"/>
</dbReference>
<evidence type="ECO:0000256" key="1">
    <source>
        <dbReference type="SAM" id="SignalP"/>
    </source>
</evidence>
<reference evidence="3" key="2">
    <citation type="submission" date="2025-08" db="UniProtKB">
        <authorList>
            <consortium name="RefSeq"/>
        </authorList>
    </citation>
    <scope>IDENTIFICATION</scope>
    <source>
        <tissue evidence="3">Leaf</tissue>
    </source>
</reference>
<evidence type="ECO:0000313" key="2">
    <source>
        <dbReference type="Proteomes" id="UP000694864"/>
    </source>
</evidence>
<name>A0ABM0X3H7_CAMSA</name>
<keyword evidence="1" id="KW-0732">Signal</keyword>
<dbReference type="InterPro" id="IPR007493">
    <property type="entry name" value="DUF538"/>
</dbReference>
<accession>A0ABM0X3H7</accession>
<feature type="chain" id="PRO_5047000728" evidence="1">
    <location>
        <begin position="27"/>
        <end position="161"/>
    </location>
</feature>
<sequence length="161" mass="17460">MASTSSSSLALCFCLFLSLLSLSTSSLDFDLPSLRGDDIHDLLERFGFPKGLLPDNVKSYTVSEDDGAFTVYLTSPCYVEFGDQHVFFGKKIVGKFGYGVAKNLNGIQAKEGLLWLPVTAMTSDQTASTVVFSVGFLTKSLPASLFEDVPSCSNKLYLRNA</sequence>
<dbReference type="InterPro" id="IPR036758">
    <property type="entry name" value="At5g01610-like"/>
</dbReference>
<gene>
    <name evidence="3" type="primary">LOC104758806</name>
</gene>
<dbReference type="Pfam" id="PF04398">
    <property type="entry name" value="DUF538"/>
    <property type="match status" value="1"/>
</dbReference>
<proteinExistence type="predicted"/>
<dbReference type="Gene3D" id="2.30.240.10">
    <property type="entry name" value="At5g01610-like"/>
    <property type="match status" value="1"/>
</dbReference>
<dbReference type="PANTHER" id="PTHR31676:SF96">
    <property type="entry name" value="EXPRESSED PROTEIN"/>
    <property type="match status" value="1"/>
</dbReference>
<feature type="signal peptide" evidence="1">
    <location>
        <begin position="1"/>
        <end position="26"/>
    </location>
</feature>
<reference evidence="2" key="1">
    <citation type="journal article" date="2014" name="Nat. Commun.">
        <title>The emerging biofuel crop Camelina sativa retains a highly undifferentiated hexaploid genome structure.</title>
        <authorList>
            <person name="Kagale S."/>
            <person name="Koh C."/>
            <person name="Nixon J."/>
            <person name="Bollina V."/>
            <person name="Clarke W.E."/>
            <person name="Tuteja R."/>
            <person name="Spillane C."/>
            <person name="Robinson S.J."/>
            <person name="Links M.G."/>
            <person name="Clarke C."/>
            <person name="Higgins E.E."/>
            <person name="Huebert T."/>
            <person name="Sharpe A.G."/>
            <person name="Parkin I.A."/>
        </authorList>
    </citation>
    <scope>NUCLEOTIDE SEQUENCE [LARGE SCALE GENOMIC DNA]</scope>
    <source>
        <strain evidence="2">cv. DH55</strain>
    </source>
</reference>
<dbReference type="PANTHER" id="PTHR31676">
    <property type="entry name" value="T31J12.3 PROTEIN-RELATED"/>
    <property type="match status" value="1"/>
</dbReference>
<evidence type="ECO:0000313" key="3">
    <source>
        <dbReference type="RefSeq" id="XP_010480056.1"/>
    </source>
</evidence>
<dbReference type="GeneID" id="104758806"/>